<feature type="transmembrane region" description="Helical" evidence="1">
    <location>
        <begin position="469"/>
        <end position="489"/>
    </location>
</feature>
<keyword evidence="1" id="KW-0472">Membrane</keyword>
<evidence type="ECO:0000259" key="2">
    <source>
        <dbReference type="Pfam" id="PF01970"/>
    </source>
</evidence>
<dbReference type="PANTHER" id="PTHR35342:SF5">
    <property type="entry name" value="TRICARBOXYLIC TRANSPORT PROTEIN"/>
    <property type="match status" value="1"/>
</dbReference>
<dbReference type="AlphaFoldDB" id="A0A917EMM1"/>
<gene>
    <name evidence="3" type="ORF">GCM10011401_00180</name>
</gene>
<feature type="transmembrane region" description="Helical" evidence="1">
    <location>
        <begin position="60"/>
        <end position="81"/>
    </location>
</feature>
<feature type="transmembrane region" description="Helical" evidence="1">
    <location>
        <begin position="257"/>
        <end position="280"/>
    </location>
</feature>
<feature type="transmembrane region" description="Helical" evidence="1">
    <location>
        <begin position="108"/>
        <end position="139"/>
    </location>
</feature>
<reference evidence="3" key="1">
    <citation type="journal article" date="2014" name="Int. J. Syst. Evol. Microbiol.">
        <title>Complete genome sequence of Corynebacterium casei LMG S-19264T (=DSM 44701T), isolated from a smear-ripened cheese.</title>
        <authorList>
            <consortium name="US DOE Joint Genome Institute (JGI-PGF)"/>
            <person name="Walter F."/>
            <person name="Albersmeier A."/>
            <person name="Kalinowski J."/>
            <person name="Ruckert C."/>
        </authorList>
    </citation>
    <scope>NUCLEOTIDE SEQUENCE</scope>
    <source>
        <strain evidence="3">CGMCC 1.15388</strain>
    </source>
</reference>
<evidence type="ECO:0000256" key="1">
    <source>
        <dbReference type="SAM" id="Phobius"/>
    </source>
</evidence>
<keyword evidence="4" id="KW-1185">Reference proteome</keyword>
<comment type="caution">
    <text evidence="3">The sequence shown here is derived from an EMBL/GenBank/DDBJ whole genome shotgun (WGS) entry which is preliminary data.</text>
</comment>
<dbReference type="InterPro" id="IPR002823">
    <property type="entry name" value="DUF112_TM"/>
</dbReference>
<feature type="transmembrane region" description="Helical" evidence="1">
    <location>
        <begin position="409"/>
        <end position="425"/>
    </location>
</feature>
<dbReference type="PANTHER" id="PTHR35342">
    <property type="entry name" value="TRICARBOXYLIC TRANSPORT PROTEIN"/>
    <property type="match status" value="1"/>
</dbReference>
<protein>
    <recommendedName>
        <fullName evidence="2">DUF112 domain-containing protein</fullName>
    </recommendedName>
</protein>
<feature type="transmembrane region" description="Helical" evidence="1">
    <location>
        <begin position="317"/>
        <end position="341"/>
    </location>
</feature>
<accession>A0A917EMM1</accession>
<name>A0A917EMM1_9MICC</name>
<sequence>MDFAPVIEGFGVVLQPQNFLFCLLGVIVGMTIGVLPGLGPAATIAILLPLTYTMEPVTAIIMLAGIFYGAIYGGTVTAVLLKLPGETSSAITALDGYPMGQKGQAGKALGIGALGSFLGGTIAIIALTMVAPIIAGWALRFGPPEYAALTLLGILLVATISNGNMLKALVAAAAGLLLAVIGRDGFTGELRYTAGNLELSDGLQFVPIAMGVFGLAEILYNLEKRHLAQPKPIKVDKVLPSGQDLKQSSGPMARGGILGFFLGILPGGGATVSSMVSYGLEKRISKDPKRFGKGAIEGVAGPETANNAAATSSFIPLLTLGIPANATMAVMFGALMIQGIAPGPQLVESNPDLFWGVVNSMYIGNLILLVLAIPMIGLFVRILYVRSTILAPITLLIVCMGAFTISNRFFEVMVVIVFGVLGYLMKKFGFDPAPLVLAFVLGALLEDNFRRALMMFEGDISQVAGRPITLTLLAVFLLVLILPVVLKMITRHKNLNPLSDSSTETEETHVR</sequence>
<feature type="transmembrane region" description="Helical" evidence="1">
    <location>
        <begin position="151"/>
        <end position="181"/>
    </location>
</feature>
<reference evidence="3" key="2">
    <citation type="submission" date="2020-09" db="EMBL/GenBank/DDBJ databases">
        <authorList>
            <person name="Sun Q."/>
            <person name="Zhou Y."/>
        </authorList>
    </citation>
    <scope>NUCLEOTIDE SEQUENCE</scope>
    <source>
        <strain evidence="3">CGMCC 1.15388</strain>
    </source>
</reference>
<dbReference type="Proteomes" id="UP000633136">
    <property type="component" value="Unassembled WGS sequence"/>
</dbReference>
<dbReference type="Pfam" id="PF01970">
    <property type="entry name" value="TctA"/>
    <property type="match status" value="1"/>
</dbReference>
<feature type="transmembrane region" description="Helical" evidence="1">
    <location>
        <begin position="353"/>
        <end position="376"/>
    </location>
</feature>
<dbReference type="EMBL" id="BMIS01000001">
    <property type="protein sequence ID" value="GGE57461.1"/>
    <property type="molecule type" value="Genomic_DNA"/>
</dbReference>
<keyword evidence="1" id="KW-1133">Transmembrane helix</keyword>
<evidence type="ECO:0000313" key="3">
    <source>
        <dbReference type="EMBL" id="GGE57461.1"/>
    </source>
</evidence>
<feature type="domain" description="DUF112" evidence="2">
    <location>
        <begin position="20"/>
        <end position="437"/>
    </location>
</feature>
<proteinExistence type="predicted"/>
<organism evidence="3 4">
    <name type="scientific">Nesterenkonia cremea</name>
    <dbReference type="NCBI Taxonomy" id="1882340"/>
    <lineage>
        <taxon>Bacteria</taxon>
        <taxon>Bacillati</taxon>
        <taxon>Actinomycetota</taxon>
        <taxon>Actinomycetes</taxon>
        <taxon>Micrococcales</taxon>
        <taxon>Micrococcaceae</taxon>
        <taxon>Nesterenkonia</taxon>
    </lineage>
</organism>
<feature type="transmembrane region" description="Helical" evidence="1">
    <location>
        <begin position="20"/>
        <end position="48"/>
    </location>
</feature>
<keyword evidence="1" id="KW-0812">Transmembrane</keyword>
<dbReference type="RefSeq" id="WP_188681953.1">
    <property type="nucleotide sequence ID" value="NZ_BMIS01000001.1"/>
</dbReference>
<evidence type="ECO:0000313" key="4">
    <source>
        <dbReference type="Proteomes" id="UP000633136"/>
    </source>
</evidence>